<sequence length="177" mass="19574">MYAVRSPTAAGRTRLSALLFCVVFTGAWLLNSARAESISDAYLVVTSDNGAILAQLAMPEGARWCLGWNHSVRHFTVLDCYRHRAGNMELERSHQPDFAAGLGYTEGRGELVSDGEGGYWIENINEPVPGNHYVLRVGSPQVDHRLLWQRGGKAYRLSLSERAAGERVTLQLTKLDS</sequence>
<reference evidence="1" key="1">
    <citation type="journal article" date="2021" name="PeerJ">
        <title>Extensive microbial diversity within the chicken gut microbiome revealed by metagenomics and culture.</title>
        <authorList>
            <person name="Gilroy R."/>
            <person name="Ravi A."/>
            <person name="Getino M."/>
            <person name="Pursley I."/>
            <person name="Horton D.L."/>
            <person name="Alikhan N.F."/>
            <person name="Baker D."/>
            <person name="Gharbi K."/>
            <person name="Hall N."/>
            <person name="Watson M."/>
            <person name="Adriaenssens E.M."/>
            <person name="Foster-Nyarko E."/>
            <person name="Jarju S."/>
            <person name="Secka A."/>
            <person name="Antonio M."/>
            <person name="Oren A."/>
            <person name="Chaudhuri R.R."/>
            <person name="La Ragione R."/>
            <person name="Hildebrand F."/>
            <person name="Pallen M.J."/>
        </authorList>
    </citation>
    <scope>NUCLEOTIDE SEQUENCE</scope>
    <source>
        <strain evidence="1">1193</strain>
    </source>
</reference>
<protein>
    <submittedName>
        <fullName evidence="1">DUF1850 domain-containing protein</fullName>
    </submittedName>
</protein>
<accession>A0A9D2B5H5</accession>
<evidence type="ECO:0000313" key="2">
    <source>
        <dbReference type="Proteomes" id="UP000824248"/>
    </source>
</evidence>
<comment type="caution">
    <text evidence="1">The sequence shown here is derived from an EMBL/GenBank/DDBJ whole genome shotgun (WGS) entry which is preliminary data.</text>
</comment>
<gene>
    <name evidence="1" type="ORF">H9854_08355</name>
</gene>
<evidence type="ECO:0000313" key="1">
    <source>
        <dbReference type="EMBL" id="HIX62227.1"/>
    </source>
</evidence>
<name>A0A9D2B5H5_9GAMM</name>
<proteinExistence type="predicted"/>
<dbReference type="Pfam" id="PF08905">
    <property type="entry name" value="DUF1850"/>
    <property type="match status" value="1"/>
</dbReference>
<organism evidence="1 2">
    <name type="scientific">Candidatus Halomonas stercoripullorum</name>
    <dbReference type="NCBI Taxonomy" id="2838617"/>
    <lineage>
        <taxon>Bacteria</taxon>
        <taxon>Pseudomonadati</taxon>
        <taxon>Pseudomonadota</taxon>
        <taxon>Gammaproteobacteria</taxon>
        <taxon>Oceanospirillales</taxon>
        <taxon>Halomonadaceae</taxon>
        <taxon>Halomonas</taxon>
    </lineage>
</organism>
<reference evidence="1" key="2">
    <citation type="submission" date="2021-04" db="EMBL/GenBank/DDBJ databases">
        <authorList>
            <person name="Gilroy R."/>
        </authorList>
    </citation>
    <scope>NUCLEOTIDE SEQUENCE</scope>
    <source>
        <strain evidence="1">1193</strain>
    </source>
</reference>
<dbReference type="InterPro" id="IPR015001">
    <property type="entry name" value="DUF1850"/>
</dbReference>
<dbReference type="AlphaFoldDB" id="A0A9D2B5H5"/>
<dbReference type="Proteomes" id="UP000824248">
    <property type="component" value="Unassembled WGS sequence"/>
</dbReference>
<dbReference type="EMBL" id="DXFC01000249">
    <property type="protein sequence ID" value="HIX62227.1"/>
    <property type="molecule type" value="Genomic_DNA"/>
</dbReference>